<dbReference type="GO" id="GO:0046872">
    <property type="term" value="F:metal ion binding"/>
    <property type="evidence" value="ECO:0007669"/>
    <property type="project" value="UniProtKB-KW"/>
</dbReference>
<evidence type="ECO:0000256" key="4">
    <source>
        <dbReference type="ARBA" id="ARBA00023136"/>
    </source>
</evidence>
<dbReference type="Pfam" id="PF00149">
    <property type="entry name" value="Metallophos"/>
    <property type="match status" value="1"/>
</dbReference>
<dbReference type="RefSeq" id="WP_096432362.1">
    <property type="nucleotide sequence ID" value="NZ_NTJD01000004.1"/>
</dbReference>
<proteinExistence type="predicted"/>
<evidence type="ECO:0000256" key="1">
    <source>
        <dbReference type="ARBA" id="ARBA00022475"/>
    </source>
</evidence>
<dbReference type="SUPFAM" id="SSF56300">
    <property type="entry name" value="Metallo-dependent phosphatases"/>
    <property type="match status" value="1"/>
</dbReference>
<keyword evidence="7" id="KW-0378">Hydrolase</keyword>
<dbReference type="EMBL" id="NTJD01000004">
    <property type="protein sequence ID" value="PCD76741.1"/>
    <property type="molecule type" value="Genomic_DNA"/>
</dbReference>
<sequence length="267" mass="29373">MTTPSPALRVTAPIRTLFLSDLHLGALGCRADLILGFLLAHPAERYVLVGDILDLWHPLLPHWSARDQAVVEHLNARQAAGAELVYLRGNHDPHPERAPEARRIAAEPIAETIHHAPDGRRYFVVHGDLIDGRMFRSHVMTRLGSRIDHLLRRLDGVIDRLRRSEAGHRPGLIGSAICGLNALLYARRSHERRLVALARARGCDGVICGHFHIADLHEDHGLIYANCGDWIDNFTALAEAHDGSLRLLGAGAEAGAAQSFELGLLNQ</sequence>
<evidence type="ECO:0000313" key="8">
    <source>
        <dbReference type="Proteomes" id="UP000243507"/>
    </source>
</evidence>
<keyword evidence="8" id="KW-1185">Reference proteome</keyword>
<dbReference type="PANTHER" id="PTHR34990">
    <property type="entry name" value="UDP-2,3-DIACYLGLUCOSAMINE HYDROLASE-RELATED"/>
    <property type="match status" value="1"/>
</dbReference>
<dbReference type="GO" id="GO:0008758">
    <property type="term" value="F:UDP-2,3-diacylglucosamine hydrolase activity"/>
    <property type="evidence" value="ECO:0007669"/>
    <property type="project" value="TreeGrafter"/>
</dbReference>
<dbReference type="InterPro" id="IPR043461">
    <property type="entry name" value="LpxH-like"/>
</dbReference>
<organism evidence="7 8">
    <name type="scientific">Pseudothioclava arenosa</name>
    <dbReference type="NCBI Taxonomy" id="1795308"/>
    <lineage>
        <taxon>Bacteria</taxon>
        <taxon>Pseudomonadati</taxon>
        <taxon>Pseudomonadota</taxon>
        <taxon>Alphaproteobacteria</taxon>
        <taxon>Rhodobacterales</taxon>
        <taxon>Paracoccaceae</taxon>
        <taxon>Pseudothioclava</taxon>
    </lineage>
</organism>
<dbReference type="OrthoDB" id="9802481at2"/>
<keyword evidence="1" id="KW-1003">Cell membrane</keyword>
<evidence type="ECO:0000256" key="5">
    <source>
        <dbReference type="ARBA" id="ARBA00023211"/>
    </source>
</evidence>
<keyword evidence="2" id="KW-0997">Cell inner membrane</keyword>
<name>A0A2A4CNB9_9RHOB</name>
<evidence type="ECO:0000256" key="2">
    <source>
        <dbReference type="ARBA" id="ARBA00022519"/>
    </source>
</evidence>
<dbReference type="Proteomes" id="UP000243507">
    <property type="component" value="Unassembled WGS sequence"/>
</dbReference>
<comment type="caution">
    <text evidence="7">The sequence shown here is derived from an EMBL/GenBank/DDBJ whole genome shotgun (WGS) entry which is preliminary data.</text>
</comment>
<keyword evidence="4" id="KW-0472">Membrane</keyword>
<dbReference type="CDD" id="cd07398">
    <property type="entry name" value="MPP_YbbF-LpxH"/>
    <property type="match status" value="1"/>
</dbReference>
<gene>
    <name evidence="7" type="ORF">CLN94_06435</name>
</gene>
<evidence type="ECO:0000313" key="7">
    <source>
        <dbReference type="EMBL" id="PCD76741.1"/>
    </source>
</evidence>
<dbReference type="AlphaFoldDB" id="A0A2A4CNB9"/>
<dbReference type="PANTHER" id="PTHR34990:SF2">
    <property type="entry name" value="BLL8164 PROTEIN"/>
    <property type="match status" value="1"/>
</dbReference>
<dbReference type="InterPro" id="IPR029052">
    <property type="entry name" value="Metallo-depent_PP-like"/>
</dbReference>
<keyword evidence="3" id="KW-0479">Metal-binding</keyword>
<dbReference type="GO" id="GO:0016020">
    <property type="term" value="C:membrane"/>
    <property type="evidence" value="ECO:0007669"/>
    <property type="project" value="GOC"/>
</dbReference>
<protein>
    <submittedName>
        <fullName evidence="7">UDP-2,3-diacylglucosamine hydrolase</fullName>
    </submittedName>
</protein>
<dbReference type="GO" id="GO:0009245">
    <property type="term" value="P:lipid A biosynthetic process"/>
    <property type="evidence" value="ECO:0007669"/>
    <property type="project" value="TreeGrafter"/>
</dbReference>
<accession>A0A2A4CNB9</accession>
<keyword evidence="5" id="KW-0464">Manganese</keyword>
<evidence type="ECO:0000256" key="3">
    <source>
        <dbReference type="ARBA" id="ARBA00022723"/>
    </source>
</evidence>
<dbReference type="Gene3D" id="3.60.21.10">
    <property type="match status" value="1"/>
</dbReference>
<dbReference type="InterPro" id="IPR004843">
    <property type="entry name" value="Calcineurin-like_PHP"/>
</dbReference>
<evidence type="ECO:0000259" key="6">
    <source>
        <dbReference type="Pfam" id="PF00149"/>
    </source>
</evidence>
<feature type="domain" description="Calcineurin-like phosphoesterase" evidence="6">
    <location>
        <begin position="14"/>
        <end position="213"/>
    </location>
</feature>
<reference evidence="7 8" key="1">
    <citation type="submission" date="2017-09" db="EMBL/GenBank/DDBJ databases">
        <title>A multilocus sequence analysis scheme for characterization of bacteria in the genus Thioclava.</title>
        <authorList>
            <person name="Liu Y."/>
            <person name="Shao Z."/>
        </authorList>
    </citation>
    <scope>NUCLEOTIDE SEQUENCE [LARGE SCALE GENOMIC DNA]</scope>
    <source>
        <strain evidence="7 8">CAU 1312</strain>
    </source>
</reference>